<name>K7AEJ3_9ALTE</name>
<dbReference type="PANTHER" id="PTHR30537">
    <property type="entry name" value="HTH-TYPE TRANSCRIPTIONAL REGULATOR"/>
    <property type="match status" value="1"/>
</dbReference>
<dbReference type="InterPro" id="IPR036388">
    <property type="entry name" value="WH-like_DNA-bd_sf"/>
</dbReference>
<dbReference type="InterPro" id="IPR000847">
    <property type="entry name" value="LysR_HTH_N"/>
</dbReference>
<dbReference type="HOGENOM" id="CLU_039613_16_2_6"/>
<dbReference type="GO" id="GO:0003700">
    <property type="term" value="F:DNA-binding transcription factor activity"/>
    <property type="evidence" value="ECO:0007669"/>
    <property type="project" value="InterPro"/>
</dbReference>
<dbReference type="Gene3D" id="3.40.190.290">
    <property type="match status" value="1"/>
</dbReference>
<dbReference type="EMBL" id="CP003837">
    <property type="protein sequence ID" value="AGH43040.1"/>
    <property type="molecule type" value="Genomic_DNA"/>
</dbReference>
<dbReference type="InterPro" id="IPR036390">
    <property type="entry name" value="WH_DNA-bd_sf"/>
</dbReference>
<reference evidence="6 7" key="1">
    <citation type="journal article" date="2013" name="Genome Announc.">
        <title>Complete Genome Sequence of Glaciecola psychrophila Strain 170T.</title>
        <authorList>
            <person name="Yin J."/>
            <person name="Chen J."/>
            <person name="Liu G."/>
            <person name="Yu Y."/>
            <person name="Song L."/>
            <person name="Wang X."/>
            <person name="Qu X."/>
        </authorList>
    </citation>
    <scope>NUCLEOTIDE SEQUENCE [LARGE SCALE GENOMIC DNA]</scope>
    <source>
        <strain evidence="6 7">170</strain>
    </source>
</reference>
<dbReference type="SUPFAM" id="SSF46785">
    <property type="entry name" value="Winged helix' DNA-binding domain"/>
    <property type="match status" value="1"/>
</dbReference>
<evidence type="ECO:0000256" key="4">
    <source>
        <dbReference type="ARBA" id="ARBA00023163"/>
    </source>
</evidence>
<dbReference type="FunFam" id="1.10.10.10:FF:000001">
    <property type="entry name" value="LysR family transcriptional regulator"/>
    <property type="match status" value="1"/>
</dbReference>
<dbReference type="AlphaFoldDB" id="K7AEJ3"/>
<dbReference type="eggNOG" id="COG0583">
    <property type="taxonomic scope" value="Bacteria"/>
</dbReference>
<dbReference type="CDD" id="cd08422">
    <property type="entry name" value="PBP2_CrgA_like"/>
    <property type="match status" value="1"/>
</dbReference>
<dbReference type="STRING" id="1129794.C427_0931"/>
<dbReference type="PATRIC" id="fig|1129794.4.peg.917"/>
<gene>
    <name evidence="6" type="ORF">C427_0931</name>
</gene>
<keyword evidence="3" id="KW-0238">DNA-binding</keyword>
<feature type="domain" description="HTH lysR-type" evidence="5">
    <location>
        <begin position="1"/>
        <end position="59"/>
    </location>
</feature>
<evidence type="ECO:0000256" key="1">
    <source>
        <dbReference type="ARBA" id="ARBA00009437"/>
    </source>
</evidence>
<dbReference type="InterPro" id="IPR005119">
    <property type="entry name" value="LysR_subst-bd"/>
</dbReference>
<evidence type="ECO:0000313" key="7">
    <source>
        <dbReference type="Proteomes" id="UP000011864"/>
    </source>
</evidence>
<protein>
    <submittedName>
        <fullName evidence="6">LysR family transcriptional regulator</fullName>
    </submittedName>
</protein>
<dbReference type="Gene3D" id="1.10.10.10">
    <property type="entry name" value="Winged helix-like DNA-binding domain superfamily/Winged helix DNA-binding domain"/>
    <property type="match status" value="1"/>
</dbReference>
<dbReference type="OrthoDB" id="9786526at2"/>
<proteinExistence type="inferred from homology"/>
<dbReference type="InterPro" id="IPR058163">
    <property type="entry name" value="LysR-type_TF_proteobact-type"/>
</dbReference>
<evidence type="ECO:0000256" key="3">
    <source>
        <dbReference type="ARBA" id="ARBA00023125"/>
    </source>
</evidence>
<dbReference type="PANTHER" id="PTHR30537:SF5">
    <property type="entry name" value="HTH-TYPE TRANSCRIPTIONAL ACTIVATOR TTDR-RELATED"/>
    <property type="match status" value="1"/>
</dbReference>
<dbReference type="GO" id="GO:0003677">
    <property type="term" value="F:DNA binding"/>
    <property type="evidence" value="ECO:0007669"/>
    <property type="project" value="UniProtKB-KW"/>
</dbReference>
<dbReference type="KEGG" id="gps:C427_0931"/>
<dbReference type="Proteomes" id="UP000011864">
    <property type="component" value="Chromosome"/>
</dbReference>
<keyword evidence="7" id="KW-1185">Reference proteome</keyword>
<organism evidence="6 7">
    <name type="scientific">Paraglaciecola psychrophila 170</name>
    <dbReference type="NCBI Taxonomy" id="1129794"/>
    <lineage>
        <taxon>Bacteria</taxon>
        <taxon>Pseudomonadati</taxon>
        <taxon>Pseudomonadota</taxon>
        <taxon>Gammaproteobacteria</taxon>
        <taxon>Alteromonadales</taxon>
        <taxon>Alteromonadaceae</taxon>
        <taxon>Paraglaciecola</taxon>
    </lineage>
</organism>
<accession>K7AEJ3</accession>
<sequence length="299" mass="33270">MDQFRALKYFSKVAETGSFTKAAVIFGVPPSSLSRRVADLENSLGASLLKRTTRNVKLTEVGQSYYAQIVDILNQLEQSNEAVRSYQAKPMGQLHISCMVGFGERILLPLLDEFSQLYPEIVLDVSLSDELSTLSRDEVDIAIRGGYAPNERVLAIKLMGNQFIPVAAPSYFAHMGRPQYAVELKQHKGLYFRTPNGPTPWLSYINGQWQDVSAPQVAISNNGPWLRELAAKGKGILMAPRWAAAPYLASGELLELALDPGVQISQNKDMAVYLLYQKQRYLVPKVKAAVDFLVARVKY</sequence>
<keyword evidence="2" id="KW-0805">Transcription regulation</keyword>
<dbReference type="PROSITE" id="PS50931">
    <property type="entry name" value="HTH_LYSR"/>
    <property type="match status" value="1"/>
</dbReference>
<dbReference type="RefSeq" id="WP_007640802.1">
    <property type="nucleotide sequence ID" value="NC_020514.1"/>
</dbReference>
<evidence type="ECO:0000259" key="5">
    <source>
        <dbReference type="PROSITE" id="PS50931"/>
    </source>
</evidence>
<keyword evidence="4" id="KW-0804">Transcription</keyword>
<evidence type="ECO:0000313" key="6">
    <source>
        <dbReference type="EMBL" id="AGH43040.1"/>
    </source>
</evidence>
<dbReference type="Pfam" id="PF03466">
    <property type="entry name" value="LysR_substrate"/>
    <property type="match status" value="1"/>
</dbReference>
<evidence type="ECO:0000256" key="2">
    <source>
        <dbReference type="ARBA" id="ARBA00023015"/>
    </source>
</evidence>
<dbReference type="SUPFAM" id="SSF53850">
    <property type="entry name" value="Periplasmic binding protein-like II"/>
    <property type="match status" value="1"/>
</dbReference>
<dbReference type="Pfam" id="PF00126">
    <property type="entry name" value="HTH_1"/>
    <property type="match status" value="1"/>
</dbReference>
<comment type="similarity">
    <text evidence="1">Belongs to the LysR transcriptional regulatory family.</text>
</comment>